<dbReference type="AlphaFoldDB" id="A0A0A9G2S4"/>
<protein>
    <submittedName>
        <fullName evidence="1">Uncharacterized protein</fullName>
    </submittedName>
</protein>
<proteinExistence type="predicted"/>
<accession>A0A0A9G2S4</accession>
<organism evidence="1">
    <name type="scientific">Arundo donax</name>
    <name type="common">Giant reed</name>
    <name type="synonym">Donax arundinaceus</name>
    <dbReference type="NCBI Taxonomy" id="35708"/>
    <lineage>
        <taxon>Eukaryota</taxon>
        <taxon>Viridiplantae</taxon>
        <taxon>Streptophyta</taxon>
        <taxon>Embryophyta</taxon>
        <taxon>Tracheophyta</taxon>
        <taxon>Spermatophyta</taxon>
        <taxon>Magnoliopsida</taxon>
        <taxon>Liliopsida</taxon>
        <taxon>Poales</taxon>
        <taxon>Poaceae</taxon>
        <taxon>PACMAD clade</taxon>
        <taxon>Arundinoideae</taxon>
        <taxon>Arundineae</taxon>
        <taxon>Arundo</taxon>
    </lineage>
</organism>
<dbReference type="EMBL" id="GBRH01180127">
    <property type="protein sequence ID" value="JAE17769.1"/>
    <property type="molecule type" value="Transcribed_RNA"/>
</dbReference>
<name>A0A0A9G2S4_ARUDO</name>
<sequence>MQSSGAVAGAADMGSCDCTGSPSALSWPWKVQATNRQELTMLACRLESRFSTYAGARCRIDEQV</sequence>
<reference evidence="1" key="1">
    <citation type="submission" date="2014-09" db="EMBL/GenBank/DDBJ databases">
        <authorList>
            <person name="Magalhaes I.L.F."/>
            <person name="Oliveira U."/>
            <person name="Santos F.R."/>
            <person name="Vidigal T.H.D.A."/>
            <person name="Brescovit A.D."/>
            <person name="Santos A.J."/>
        </authorList>
    </citation>
    <scope>NUCLEOTIDE SEQUENCE</scope>
    <source>
        <tissue evidence="1">Shoot tissue taken approximately 20 cm above the soil surface</tissue>
    </source>
</reference>
<evidence type="ECO:0000313" key="1">
    <source>
        <dbReference type="EMBL" id="JAE17769.1"/>
    </source>
</evidence>
<reference evidence="1" key="2">
    <citation type="journal article" date="2015" name="Data Brief">
        <title>Shoot transcriptome of the giant reed, Arundo donax.</title>
        <authorList>
            <person name="Barrero R.A."/>
            <person name="Guerrero F.D."/>
            <person name="Moolhuijzen P."/>
            <person name="Goolsby J.A."/>
            <person name="Tidwell J."/>
            <person name="Bellgard S.E."/>
            <person name="Bellgard M.I."/>
        </authorList>
    </citation>
    <scope>NUCLEOTIDE SEQUENCE</scope>
    <source>
        <tissue evidence="1">Shoot tissue taken approximately 20 cm above the soil surface</tissue>
    </source>
</reference>